<accession>A0A3M7TPT5</accession>
<dbReference type="AlphaFoldDB" id="A0A3M7TPT5"/>
<keyword evidence="2" id="KW-1185">Reference proteome</keyword>
<comment type="caution">
    <text evidence="1">The sequence shown here is derived from an EMBL/GenBank/DDBJ whole genome shotgun (WGS) entry which is preliminary data.</text>
</comment>
<proteinExistence type="predicted"/>
<name>A0A3M7TPT5_9BACI</name>
<dbReference type="EMBL" id="RHIB01000004">
    <property type="protein sequence ID" value="RNA66306.1"/>
    <property type="molecule type" value="Genomic_DNA"/>
</dbReference>
<gene>
    <name evidence="1" type="ORF">EBO34_19505</name>
</gene>
<protein>
    <recommendedName>
        <fullName evidence="3">DinB-like domain-containing protein</fullName>
    </recommendedName>
</protein>
<dbReference type="OrthoDB" id="2964295at2"/>
<dbReference type="RefSeq" id="WP_122901773.1">
    <property type="nucleotide sequence ID" value="NZ_RHIB01000004.1"/>
</dbReference>
<evidence type="ECO:0000313" key="2">
    <source>
        <dbReference type="Proteomes" id="UP000278746"/>
    </source>
</evidence>
<reference evidence="1 2" key="1">
    <citation type="submission" date="2018-10" db="EMBL/GenBank/DDBJ databases">
        <title>Bacillus Keqinensis sp. nov., a moderately halophilic bacterium isolated from a saline-alkaline lake.</title>
        <authorList>
            <person name="Wang H."/>
        </authorList>
    </citation>
    <scope>NUCLEOTIDE SEQUENCE [LARGE SCALE GENOMIC DNA]</scope>
    <source>
        <strain evidence="1 2">KQ-3</strain>
    </source>
</reference>
<dbReference type="SUPFAM" id="SSF109854">
    <property type="entry name" value="DinB/YfiT-like putative metalloenzymes"/>
    <property type="match status" value="1"/>
</dbReference>
<evidence type="ECO:0008006" key="3">
    <source>
        <dbReference type="Google" id="ProtNLM"/>
    </source>
</evidence>
<evidence type="ECO:0000313" key="1">
    <source>
        <dbReference type="EMBL" id="RNA66306.1"/>
    </source>
</evidence>
<organism evidence="1 2">
    <name type="scientific">Alteribacter keqinensis</name>
    <dbReference type="NCBI Taxonomy" id="2483800"/>
    <lineage>
        <taxon>Bacteria</taxon>
        <taxon>Bacillati</taxon>
        <taxon>Bacillota</taxon>
        <taxon>Bacilli</taxon>
        <taxon>Bacillales</taxon>
        <taxon>Bacillaceae</taxon>
        <taxon>Alteribacter</taxon>
    </lineage>
</organism>
<dbReference type="Proteomes" id="UP000278746">
    <property type="component" value="Unassembled WGS sequence"/>
</dbReference>
<dbReference type="InterPro" id="IPR034660">
    <property type="entry name" value="DinB/YfiT-like"/>
</dbReference>
<sequence length="162" mass="18700">MNTVISKFEQLTSFFNHLKQIDDETFYEPIGEDKWSTAAIVAHFHYWDQIISEERLPGMKKGEVLPSLKKRVELVNKDAEQFSKTIPKHTLLNKAIVSRLKLAEQLHSAELSVSFSVGETSYTLLEYIEDLCKHDENHVKEVASFLYSSYIGESIHSLQMKH</sequence>
<dbReference type="Gene3D" id="1.20.120.450">
    <property type="entry name" value="dinb family like domain"/>
    <property type="match status" value="1"/>
</dbReference>